<dbReference type="KEGG" id="tpsc:RBB77_08345"/>
<feature type="chain" id="PRO_5043706183" evidence="1">
    <location>
        <begin position="21"/>
        <end position="1597"/>
    </location>
</feature>
<reference evidence="2" key="2">
    <citation type="journal article" date="2024" name="Environ. Microbiol.">
        <title>Genome analysis and description of Tunturibacter gen. nov. expands the diversity of Terriglobia in tundra soils.</title>
        <authorList>
            <person name="Messyasz A."/>
            <person name="Mannisto M.K."/>
            <person name="Kerkhof L.J."/>
            <person name="Haggblom M.M."/>
        </authorList>
    </citation>
    <scope>NUCLEOTIDE SEQUENCE</scope>
    <source>
        <strain evidence="2">X5P6</strain>
    </source>
</reference>
<dbReference type="PANTHER" id="PTHR32305">
    <property type="match status" value="1"/>
</dbReference>
<dbReference type="Gene3D" id="2.180.10.10">
    <property type="entry name" value="RHS repeat-associated core"/>
    <property type="match status" value="3"/>
</dbReference>
<dbReference type="PANTHER" id="PTHR32305:SF15">
    <property type="entry name" value="PROTEIN RHSA-RELATED"/>
    <property type="match status" value="1"/>
</dbReference>
<evidence type="ECO:0000256" key="1">
    <source>
        <dbReference type="SAM" id="SignalP"/>
    </source>
</evidence>
<proteinExistence type="predicted"/>
<sequence length="1597" mass="169283">MKSLCIAFACLFSVTTFATAQFPQLPGLVPYQSYDESNFDTVDLVGGGVQLHIPIISYPQKGTLPPLGLQLVYNPPVWTSTVETSGGSQYVAWFYTNLNKSGLVATPNYVGGTFPDGTDNNHNPLSGTTAIDPTGASHEMFGVVSPAGVHTTTLETVDGSGIAIIPGSGFVDRNGISYTGTCTLYNPYVCPTPATSTFMKDPSGNTVTVTTTGGTSGMATFKDSVGRTIPAFGNMSSSSVVAKCEAQQFPIFGGTTAPITICWQQLSAATSFGNGTREGQATFVAISGITLQNGASWRFTYDSWGFLHSVTTPTGAVMTYAYYPPSYTQYPVGEQPGQRFIQSRTLNINGVMSQWSYAYSLVPQPGNGTGFQTTVTDPLGNTIVHLFNSNGTEAQTVYNQGTSPAIKTVQHTYLGGVLGTGYGVAGLHLPEQTTTIYNGQSTTTCVIYDNNTNTACTGTDGPMSGGLKVYDPNDSLRGIPGFIPYSASLVLGSPMYSYTYDYTTSSGPGPLLSETTNTYQWQANDSYRAANLINLKASTSTSSGAQPLASVTITYDETSYSPGGFQGNATSEVDGGTVTTHTYYNANGMVVGAKDGNGNMTSVVYDGTGAYPTTVTRPVTNGVNHIDAYTYDANTGLAASHTDENLQKTTYSYDSMRRIAQIAYPDGGQENHTYNDAAAPSPTITYTKKLTATSQYQIVTTADALGRQVQVKVTSDPIGPIYTNTIYDGDGRTQSVSNPYRSSTDSSYGITSYAYDALGRKIRQCQPDNGSTGPCVPGQSYISWTYTGNGLAKRNELGNVWTQVYDALEHLTRVTEPTTAVTSLSFDALGNLLGINQAGLSGERARVRSYTYDSLSRMICEADSENSHAQCPTSSTAPLPGGVVTYSYDLNGNLKVKTDARGLSSNYSYDSLNRLITKSPSNSHTATDTYNYDEKTVTWNTYGMANTSGRLSSASSSIYGVYSRYTYSYDSMGRLLTRVFQNPNSTGALDSGIGSGGYQYDLAGNVTFETQAAGVYLYETRDTAGHVTAISANKHTTGTLNGISSQQIFANATYDPFGNPATRLLGNGLSENRTYDNRGRLSSSTQFQAGASIGYTTATTYYHDGSAATSADTVNGNWTYSYDSLSRLSGATSAAGLTLAWTYDSFGNRKTQTASGTGSAPQPSFSFTGNNNHADPSGGFAYDYAGNITTDNLGQTYAYDVYSRMVGVNSGAVTYRYDSEGQLVWESGSTGVQVFQRNSAGQPTWIYNPTPNGPPYSLIGVYVDGEQIGSWQHDQFHWLGKDWLGTKRYETAGNGDIGSSAQPIEPLLYTSLPYGDALSSIGTDPTHFTGKERDIESGNDYFGGRYYSSSTGRFMNVDPSGLAYADPTNPQSFNLYSYVLNNPLSFIDSTGLTCQTNSSDGTVYDDNDGNGCSIVDEADRKAAPAVTVYADGSRNLLQEQNDQEQNQYVVGWLQSQAAPAQISLAGREFLSAAAKDTAGVPTVCSVGVFGQIGPGAGAIGGSYDSNSGGKGYLTVRPTPEGVSGDIAPISLSVKGDTNKGFSGGVTVRDPVTRIGGGVSVSDKGVPTVSASWAPFIFTVGATATIGTMGDPKCQPHP</sequence>
<dbReference type="EMBL" id="CP132942">
    <property type="protein sequence ID" value="XCB34893.1"/>
    <property type="molecule type" value="Genomic_DNA"/>
</dbReference>
<dbReference type="InterPro" id="IPR006530">
    <property type="entry name" value="YD"/>
</dbReference>
<gene>
    <name evidence="2" type="ORF">RBB77_08345</name>
</gene>
<name>A0AAU7ZVB0_9BACT</name>
<dbReference type="RefSeq" id="WP_353066434.1">
    <property type="nucleotide sequence ID" value="NZ_CP132942.1"/>
</dbReference>
<feature type="signal peptide" evidence="1">
    <location>
        <begin position="1"/>
        <end position="20"/>
    </location>
</feature>
<reference evidence="2" key="1">
    <citation type="submission" date="2023-08" db="EMBL/GenBank/DDBJ databases">
        <authorList>
            <person name="Messyasz A."/>
            <person name="Mannisto M.K."/>
            <person name="Kerkhof L.J."/>
            <person name="Haggblom M."/>
        </authorList>
    </citation>
    <scope>NUCLEOTIDE SEQUENCE</scope>
    <source>
        <strain evidence="2">X5P6</strain>
    </source>
</reference>
<dbReference type="Pfam" id="PF05593">
    <property type="entry name" value="RHS_repeat"/>
    <property type="match status" value="1"/>
</dbReference>
<evidence type="ECO:0000313" key="2">
    <source>
        <dbReference type="EMBL" id="XCB34893.1"/>
    </source>
</evidence>
<keyword evidence="1" id="KW-0732">Signal</keyword>
<accession>A0AAU7ZVB0</accession>
<dbReference type="NCBIfam" id="TIGR01643">
    <property type="entry name" value="YD_repeat_2x"/>
    <property type="match status" value="1"/>
</dbReference>
<protein>
    <submittedName>
        <fullName evidence="2">RHS repeat-associated core domain-containing protein</fullName>
    </submittedName>
</protein>
<dbReference type="InterPro" id="IPR022385">
    <property type="entry name" value="Rhs_assc_core"/>
</dbReference>
<dbReference type="NCBIfam" id="TIGR03696">
    <property type="entry name" value="Rhs_assc_core"/>
    <property type="match status" value="1"/>
</dbReference>
<dbReference type="InterPro" id="IPR050708">
    <property type="entry name" value="T6SS_VgrG/RHS"/>
</dbReference>
<dbReference type="InterPro" id="IPR031325">
    <property type="entry name" value="RHS_repeat"/>
</dbReference>
<organism evidence="2">
    <name type="scientific">Tunturiibacter psychrotolerans</name>
    <dbReference type="NCBI Taxonomy" id="3069686"/>
    <lineage>
        <taxon>Bacteria</taxon>
        <taxon>Pseudomonadati</taxon>
        <taxon>Acidobacteriota</taxon>
        <taxon>Terriglobia</taxon>
        <taxon>Terriglobales</taxon>
        <taxon>Acidobacteriaceae</taxon>
        <taxon>Tunturiibacter</taxon>
    </lineage>
</organism>